<evidence type="ECO:0000313" key="2">
    <source>
        <dbReference type="EMBL" id="SET15174.1"/>
    </source>
</evidence>
<dbReference type="Proteomes" id="UP000321514">
    <property type="component" value="Unassembled WGS sequence"/>
</dbReference>
<dbReference type="Gene3D" id="1.20.1260.10">
    <property type="match status" value="1"/>
</dbReference>
<dbReference type="Proteomes" id="UP000183760">
    <property type="component" value="Unassembled WGS sequence"/>
</dbReference>
<keyword evidence="3" id="KW-1185">Reference proteome</keyword>
<dbReference type="AlphaFoldDB" id="A0A511SVJ4"/>
<evidence type="ECO:0000313" key="4">
    <source>
        <dbReference type="Proteomes" id="UP000321514"/>
    </source>
</evidence>
<name>A0A511SVJ4_MYXFU</name>
<protein>
    <submittedName>
        <fullName evidence="1">tRNA-(Ms[2]io[6]A)-hydroxylase</fullName>
    </submittedName>
</protein>
<sequence>MSSRPTPSRRPLSGEGPVILHSATDPRWLPLALENFDAVLVDHAHCEKKAAANALSLLQAYPDLPGLPAQMARLAREESAHLARVLDIMEARGLTLTKDSGDPYAQGLQKLVRTPAAERRTDRLLVAAIIEARSCERLSLLAEGLTDPALARFYGELAQSEDGHQSLFFRLAVTASGGDDAPVRERMEWMLGHEARVLEDIGVRAAIH</sequence>
<dbReference type="EMBL" id="BJXR01000006">
    <property type="protein sequence ID" value="GEN05198.1"/>
    <property type="molecule type" value="Genomic_DNA"/>
</dbReference>
<organism evidence="1 4">
    <name type="scientific">Myxococcus fulvus</name>
    <dbReference type="NCBI Taxonomy" id="33"/>
    <lineage>
        <taxon>Bacteria</taxon>
        <taxon>Pseudomonadati</taxon>
        <taxon>Myxococcota</taxon>
        <taxon>Myxococcia</taxon>
        <taxon>Myxococcales</taxon>
        <taxon>Cystobacterineae</taxon>
        <taxon>Myxococcaceae</taxon>
        <taxon>Myxococcus</taxon>
    </lineage>
</organism>
<gene>
    <name evidence="1" type="ORF">MFU01_02350</name>
    <name evidence="2" type="ORF">SAMN05443572_1011257</name>
</gene>
<dbReference type="GO" id="GO:0045301">
    <property type="term" value="F:tRNA 2-(methylsulfanyl)-N(6)-isopentenyladenosine(37) hydroxylase activity"/>
    <property type="evidence" value="ECO:0007669"/>
    <property type="project" value="InterPro"/>
</dbReference>
<evidence type="ECO:0000313" key="1">
    <source>
        <dbReference type="EMBL" id="GEN05198.1"/>
    </source>
</evidence>
<dbReference type="OrthoDB" id="9802518at2"/>
<dbReference type="STRING" id="1334629.MFUL124B02_07195"/>
<dbReference type="PANTHER" id="PTHR42637">
    <property type="entry name" value="TRNA-(MS[2]IO[6]A)-HYDROXYLASE"/>
    <property type="match status" value="1"/>
</dbReference>
<reference evidence="1 4" key="2">
    <citation type="submission" date="2019-07" db="EMBL/GenBank/DDBJ databases">
        <title>Whole genome shotgun sequence of Myxococcus fulvus NBRC 100333.</title>
        <authorList>
            <person name="Hosoyama A."/>
            <person name="Uohara A."/>
            <person name="Ohji S."/>
            <person name="Ichikawa N."/>
        </authorList>
    </citation>
    <scope>NUCLEOTIDE SEQUENCE [LARGE SCALE GENOMIC DNA]</scope>
    <source>
        <strain evidence="1 4">NBRC 100333</strain>
    </source>
</reference>
<dbReference type="PANTHER" id="PTHR42637:SF1">
    <property type="entry name" value="TRNA 2-(METHYLSULFANYL)-N(6)-ISOPENTENYLADENOSINE(37) HYDROXYLASE"/>
    <property type="match status" value="1"/>
</dbReference>
<dbReference type="PIRSF" id="PIRSF020736">
    <property type="entry name" value="MiaE"/>
    <property type="match status" value="1"/>
</dbReference>
<dbReference type="EMBL" id="FOIB01000001">
    <property type="protein sequence ID" value="SET15174.1"/>
    <property type="molecule type" value="Genomic_DNA"/>
</dbReference>
<dbReference type="InterPro" id="IPR009078">
    <property type="entry name" value="Ferritin-like_SF"/>
</dbReference>
<dbReference type="SUPFAM" id="SSF47240">
    <property type="entry name" value="Ferritin-like"/>
    <property type="match status" value="1"/>
</dbReference>
<reference evidence="2 3" key="1">
    <citation type="submission" date="2016-10" db="EMBL/GenBank/DDBJ databases">
        <authorList>
            <person name="Varghese N."/>
            <person name="Submissions S."/>
        </authorList>
    </citation>
    <scope>NUCLEOTIDE SEQUENCE [LARGE SCALE GENOMIC DNA]</scope>
    <source>
        <strain evidence="2 3">DSM 16525</strain>
    </source>
</reference>
<proteinExistence type="predicted"/>
<dbReference type="GO" id="GO:0006400">
    <property type="term" value="P:tRNA modification"/>
    <property type="evidence" value="ECO:0007669"/>
    <property type="project" value="InterPro"/>
</dbReference>
<dbReference type="InterPro" id="IPR010386">
    <property type="entry name" value="tRNA-Hydrxlase_MiaE"/>
</dbReference>
<dbReference type="InterPro" id="IPR012347">
    <property type="entry name" value="Ferritin-like"/>
</dbReference>
<dbReference type="Pfam" id="PF06175">
    <property type="entry name" value="MiaE"/>
    <property type="match status" value="1"/>
</dbReference>
<accession>A0A511SVJ4</accession>
<dbReference type="CDD" id="cd07910">
    <property type="entry name" value="MiaE"/>
    <property type="match status" value="1"/>
</dbReference>
<evidence type="ECO:0000313" key="3">
    <source>
        <dbReference type="Proteomes" id="UP000183760"/>
    </source>
</evidence>
<comment type="caution">
    <text evidence="1">The sequence shown here is derived from an EMBL/GenBank/DDBJ whole genome shotgun (WGS) entry which is preliminary data.</text>
</comment>
<dbReference type="RefSeq" id="WP_074949663.1">
    <property type="nucleotide sequence ID" value="NZ_BJXR01000006.1"/>
</dbReference>